<keyword evidence="3" id="KW-1185">Reference proteome</keyword>
<feature type="region of interest" description="Disordered" evidence="1">
    <location>
        <begin position="1"/>
        <end position="542"/>
    </location>
</feature>
<feature type="compositionally biased region" description="Polar residues" evidence="1">
    <location>
        <begin position="485"/>
        <end position="498"/>
    </location>
</feature>
<feature type="compositionally biased region" description="Basic residues" evidence="1">
    <location>
        <begin position="1"/>
        <end position="10"/>
    </location>
</feature>
<sequence>MDMHYHRSHRGSPFPTGGHDSDTDGDFPESEQTGKPPTWQTSPLVRSRSTSPLQPTQVHSNADRSYTSHYSEQERRGSQQSISRDDSLGHPATAEEQDIEHHRSSSSFAKSSREPTYNARRTSSLQTIDNTYHHADPSLQRTSREPSPLLSPPLSPPKNTSTTPPSTSKKVKPKTSSSTQRLALHSALNSSEYGETTRPSGTRSRESHASHSDEDYRPESPSRRTPRPSNAQNAPGELIEEHKSPSKSLEIDRSTPSSRQNVRTSRMRFRPLSPVDDLPELPTPSSDDEPGRKSWNAAATPVVNGRQEHSSLPTPRPPGGWLQTPMAPRNAPNVNESARKPPVALDDDTEGDNEICAPETPAKTLGSAEERYTTKTPRPPGGWQTPAPPTPRARFQPPSASAEDVQAQGLLTPVSSISKGSLYDPKTPYVPGGWTATPAARKSVMKVRFNQETQISSTENTSPPGMQNGEHPRKHAENGDLDVRLSSSRSPHRVQTPSIRIMDAFGREQIDDSMAGSVDPTARTSQQAEDEVKDDDEDLPNLSRRELLSRIRRGLDDLVENVDEIESR</sequence>
<feature type="compositionally biased region" description="Polar residues" evidence="1">
    <location>
        <begin position="119"/>
        <end position="130"/>
    </location>
</feature>
<feature type="compositionally biased region" description="Acidic residues" evidence="1">
    <location>
        <begin position="528"/>
        <end position="539"/>
    </location>
</feature>
<accession>A0A0D2LJB8</accession>
<dbReference type="STRING" id="945553.A0A0D2LJB8"/>
<dbReference type="Proteomes" id="UP000054270">
    <property type="component" value="Unassembled WGS sequence"/>
</dbReference>
<feature type="compositionally biased region" description="Basic and acidic residues" evidence="1">
    <location>
        <begin position="239"/>
        <end position="253"/>
    </location>
</feature>
<evidence type="ECO:0000313" key="3">
    <source>
        <dbReference type="Proteomes" id="UP000054270"/>
    </source>
</evidence>
<name>A0A0D2LJB8_HYPSF</name>
<feature type="compositionally biased region" description="Polar residues" evidence="1">
    <location>
        <begin position="254"/>
        <end position="264"/>
    </location>
</feature>
<dbReference type="OrthoDB" id="3230534at2759"/>
<evidence type="ECO:0000313" key="2">
    <source>
        <dbReference type="EMBL" id="KJA27727.1"/>
    </source>
</evidence>
<proteinExistence type="predicted"/>
<feature type="compositionally biased region" description="Polar residues" evidence="1">
    <location>
        <begin position="187"/>
        <end position="202"/>
    </location>
</feature>
<feature type="compositionally biased region" description="Polar residues" evidence="1">
    <location>
        <begin position="30"/>
        <end position="70"/>
    </location>
</feature>
<organism evidence="2 3">
    <name type="scientific">Hypholoma sublateritium (strain FD-334 SS-4)</name>
    <dbReference type="NCBI Taxonomy" id="945553"/>
    <lineage>
        <taxon>Eukaryota</taxon>
        <taxon>Fungi</taxon>
        <taxon>Dikarya</taxon>
        <taxon>Basidiomycota</taxon>
        <taxon>Agaricomycotina</taxon>
        <taxon>Agaricomycetes</taxon>
        <taxon>Agaricomycetidae</taxon>
        <taxon>Agaricales</taxon>
        <taxon>Agaricineae</taxon>
        <taxon>Strophariaceae</taxon>
        <taxon>Hypholoma</taxon>
    </lineage>
</organism>
<dbReference type="EMBL" id="KN817523">
    <property type="protein sequence ID" value="KJA27727.1"/>
    <property type="molecule type" value="Genomic_DNA"/>
</dbReference>
<feature type="compositionally biased region" description="Basic and acidic residues" evidence="1">
    <location>
        <begin position="203"/>
        <end position="222"/>
    </location>
</feature>
<feature type="compositionally biased region" description="Polar residues" evidence="1">
    <location>
        <begin position="450"/>
        <end position="465"/>
    </location>
</feature>
<evidence type="ECO:0000256" key="1">
    <source>
        <dbReference type="SAM" id="MobiDB-lite"/>
    </source>
</evidence>
<feature type="compositionally biased region" description="Low complexity" evidence="1">
    <location>
        <begin position="157"/>
        <end position="179"/>
    </location>
</feature>
<dbReference type="AlphaFoldDB" id="A0A0D2LJB8"/>
<reference evidence="3" key="1">
    <citation type="submission" date="2014-04" db="EMBL/GenBank/DDBJ databases">
        <title>Evolutionary Origins and Diversification of the Mycorrhizal Mutualists.</title>
        <authorList>
            <consortium name="DOE Joint Genome Institute"/>
            <consortium name="Mycorrhizal Genomics Consortium"/>
            <person name="Kohler A."/>
            <person name="Kuo A."/>
            <person name="Nagy L.G."/>
            <person name="Floudas D."/>
            <person name="Copeland A."/>
            <person name="Barry K.W."/>
            <person name="Cichocki N."/>
            <person name="Veneault-Fourrey C."/>
            <person name="LaButti K."/>
            <person name="Lindquist E.A."/>
            <person name="Lipzen A."/>
            <person name="Lundell T."/>
            <person name="Morin E."/>
            <person name="Murat C."/>
            <person name="Riley R."/>
            <person name="Ohm R."/>
            <person name="Sun H."/>
            <person name="Tunlid A."/>
            <person name="Henrissat B."/>
            <person name="Grigoriev I.V."/>
            <person name="Hibbett D.S."/>
            <person name="Martin F."/>
        </authorList>
    </citation>
    <scope>NUCLEOTIDE SEQUENCE [LARGE SCALE GENOMIC DNA]</scope>
    <source>
        <strain evidence="3">FD-334 SS-4</strain>
    </source>
</reference>
<feature type="compositionally biased region" description="Basic and acidic residues" evidence="1">
    <location>
        <begin position="71"/>
        <end position="88"/>
    </location>
</feature>
<protein>
    <submittedName>
        <fullName evidence="2">Uncharacterized protein</fullName>
    </submittedName>
</protein>
<gene>
    <name evidence="2" type="ORF">HYPSUDRAFT_870332</name>
</gene>